<proteinExistence type="inferred from homology"/>
<feature type="compositionally biased region" description="Polar residues" evidence="9">
    <location>
        <begin position="54"/>
        <end position="73"/>
    </location>
</feature>
<feature type="compositionally biased region" description="Low complexity" evidence="9">
    <location>
        <begin position="27"/>
        <end position="37"/>
    </location>
</feature>
<evidence type="ECO:0000256" key="4">
    <source>
        <dbReference type="ARBA" id="ARBA00022989"/>
    </source>
</evidence>
<dbReference type="Pfam" id="PF25886">
    <property type="entry name" value="Msy1"/>
    <property type="match status" value="1"/>
</dbReference>
<evidence type="ECO:0000256" key="7">
    <source>
        <dbReference type="ARBA" id="ARBA00023303"/>
    </source>
</evidence>
<protein>
    <recommendedName>
        <fullName evidence="8">Mechanosensitive ion channel protein</fullName>
    </recommendedName>
</protein>
<evidence type="ECO:0000256" key="2">
    <source>
        <dbReference type="ARBA" id="ARBA00008017"/>
    </source>
</evidence>
<dbReference type="InterPro" id="IPR016688">
    <property type="entry name" value="MscS-like_plants/fungi"/>
</dbReference>
<organism evidence="13 14">
    <name type="scientific">Citrullus colocynthis</name>
    <name type="common">colocynth</name>
    <dbReference type="NCBI Taxonomy" id="252529"/>
    <lineage>
        <taxon>Eukaryota</taxon>
        <taxon>Viridiplantae</taxon>
        <taxon>Streptophyta</taxon>
        <taxon>Embryophyta</taxon>
        <taxon>Tracheophyta</taxon>
        <taxon>Spermatophyta</taxon>
        <taxon>Magnoliopsida</taxon>
        <taxon>eudicotyledons</taxon>
        <taxon>Gunneridae</taxon>
        <taxon>Pentapetalae</taxon>
        <taxon>rosids</taxon>
        <taxon>fabids</taxon>
        <taxon>Cucurbitales</taxon>
        <taxon>Cucurbitaceae</taxon>
        <taxon>Benincaseae</taxon>
        <taxon>Citrullus</taxon>
    </lineage>
</organism>
<reference evidence="13 14" key="1">
    <citation type="submission" date="2024-03" db="EMBL/GenBank/DDBJ databases">
        <authorList>
            <person name="Gkanogiannis A."/>
            <person name="Becerra Lopez-Lavalle L."/>
        </authorList>
    </citation>
    <scope>NUCLEOTIDE SEQUENCE [LARGE SCALE GENOMIC DNA]</scope>
</reference>
<feature type="domain" description="Mechanosensitive ion channel MscS" evidence="11">
    <location>
        <begin position="543"/>
        <end position="600"/>
    </location>
</feature>
<name>A0ABP0YB30_9ROSI</name>
<keyword evidence="5" id="KW-0406">Ion transport</keyword>
<dbReference type="SUPFAM" id="SSF50182">
    <property type="entry name" value="Sm-like ribonucleoproteins"/>
    <property type="match status" value="1"/>
</dbReference>
<dbReference type="Proteomes" id="UP001642487">
    <property type="component" value="Chromosome 3"/>
</dbReference>
<evidence type="ECO:0000256" key="9">
    <source>
        <dbReference type="SAM" id="MobiDB-lite"/>
    </source>
</evidence>
<dbReference type="Gene3D" id="2.30.30.60">
    <property type="match status" value="1"/>
</dbReference>
<dbReference type="Pfam" id="PF00924">
    <property type="entry name" value="MS_channel_2nd"/>
    <property type="match status" value="1"/>
</dbReference>
<keyword evidence="4 10" id="KW-1133">Transmembrane helix</keyword>
<dbReference type="InterPro" id="IPR010920">
    <property type="entry name" value="LSM_dom_sf"/>
</dbReference>
<feature type="domain" description="Mechanosensitive ion channel protein Msy1/2-like transmembrane" evidence="12">
    <location>
        <begin position="152"/>
        <end position="299"/>
    </location>
</feature>
<dbReference type="PANTHER" id="PTHR31618:SF20">
    <property type="entry name" value="MECHANOSENSITIVE ION CHANNEL PROTEIN 10"/>
    <property type="match status" value="1"/>
</dbReference>
<feature type="transmembrane region" description="Helical" evidence="10">
    <location>
        <begin position="271"/>
        <end position="291"/>
    </location>
</feature>
<evidence type="ECO:0000259" key="12">
    <source>
        <dbReference type="Pfam" id="PF25886"/>
    </source>
</evidence>
<evidence type="ECO:0000256" key="10">
    <source>
        <dbReference type="SAM" id="Phobius"/>
    </source>
</evidence>
<feature type="transmembrane region" description="Helical" evidence="10">
    <location>
        <begin position="185"/>
        <end position="213"/>
    </location>
</feature>
<accession>A0ABP0YB30</accession>
<comment type="subcellular location">
    <subcellularLocation>
        <location evidence="1">Endomembrane system</location>
        <topology evidence="1">Multi-pass membrane protein</topology>
    </subcellularLocation>
    <subcellularLocation>
        <location evidence="8">Membrane</location>
    </subcellularLocation>
</comment>
<evidence type="ECO:0000256" key="8">
    <source>
        <dbReference type="PIRNR" id="PIRNR017209"/>
    </source>
</evidence>
<sequence>MDVNGNKPLKSVQRSSSQKESENGGQVVVEISSVVSSKETRDENGYSVPKPNRVGSQATEPTDSSIPSSNGNLTRRRSLKRSILSRPKSRFGEQPRYIDSDMFEENHSSLREQIGATSSRRSALVQTEKEDDEGIVKIEPLDKKHKKVKVKTLIKLVGVFCIIGCLVASLTVNHLKNRFFWGLRVWKWCLLATVILCGMIFTHWVVHIVVSLIEGNFLLKKKVLYFVHGLKKSVQVTIWLALVLVTWVSLFDRRNHRNSNFGITGKILDTITLTLVALLVGTFLWLIKTLLLKILASKFHKNQFFDRIQESLFHHHVLQTLSKSPLMEGDGSTAKFSCCQFTLESKKSEHKKVIDMGKIHQLQREKVTAWTMKVLIEAVSSSEMSISQMLDESYHNVADGEITDEMEIASAVACKILKNVALGKKFIQEEDLMKFMVKEEIDLVLPHFEVDETGKIDEKALRKWVVKVYQERKTLAHALNDTKTAVKQLNNLVTALLIIVTAVIWLLLMEIATSKVLVFLLSQLAVAAFMFGNSCKTAFEALIFVFVMHPFDVGDRCAVDGVQLLVEEMNILTTVFLKLNNEKVYYPNSVLATKPITNYYRSPYMSDTIEFSIGFTTPLERIGAMKERIKRYLEKNPQHWYPNHSVVVKEIENVNKIKIALYTNHTMNFQDWSEKNRRRSELLLELKKIFEELKINYNLLPQTVHLFPVQEQ</sequence>
<keyword evidence="6 8" id="KW-0472">Membrane</keyword>
<feature type="transmembrane region" description="Helical" evidence="10">
    <location>
        <begin position="489"/>
        <end position="508"/>
    </location>
</feature>
<evidence type="ECO:0000313" key="14">
    <source>
        <dbReference type="Proteomes" id="UP001642487"/>
    </source>
</evidence>
<evidence type="ECO:0000256" key="1">
    <source>
        <dbReference type="ARBA" id="ARBA00004127"/>
    </source>
</evidence>
<feature type="region of interest" description="Disordered" evidence="9">
    <location>
        <begin position="1"/>
        <end position="97"/>
    </location>
</feature>
<comment type="similarity">
    <text evidence="2 8">Belongs to the MscS (TC 1.A.23) family.</text>
</comment>
<evidence type="ECO:0000256" key="3">
    <source>
        <dbReference type="ARBA" id="ARBA00022692"/>
    </source>
</evidence>
<keyword evidence="5" id="KW-0813">Transport</keyword>
<evidence type="ECO:0000313" key="13">
    <source>
        <dbReference type="EMBL" id="CAK9317596.1"/>
    </source>
</evidence>
<feature type="transmembrane region" description="Helical" evidence="10">
    <location>
        <begin position="153"/>
        <end position="173"/>
    </location>
</feature>
<feature type="transmembrane region" description="Helical" evidence="10">
    <location>
        <begin position="234"/>
        <end position="251"/>
    </location>
</feature>
<keyword evidence="7" id="KW-0407">Ion channel</keyword>
<dbReference type="EMBL" id="OZ021737">
    <property type="protein sequence ID" value="CAK9317596.1"/>
    <property type="molecule type" value="Genomic_DNA"/>
</dbReference>
<dbReference type="InterPro" id="IPR006685">
    <property type="entry name" value="MscS_channel_2nd"/>
</dbReference>
<keyword evidence="14" id="KW-1185">Reference proteome</keyword>
<dbReference type="InterPro" id="IPR023408">
    <property type="entry name" value="MscS_beta-dom_sf"/>
</dbReference>
<dbReference type="PANTHER" id="PTHR31618">
    <property type="entry name" value="MECHANOSENSITIVE ION CHANNEL PROTEIN 5"/>
    <property type="match status" value="1"/>
</dbReference>
<evidence type="ECO:0000256" key="5">
    <source>
        <dbReference type="ARBA" id="ARBA00023065"/>
    </source>
</evidence>
<gene>
    <name evidence="13" type="ORF">CITCOLO1_LOCUS9502</name>
</gene>
<dbReference type="InterPro" id="IPR058650">
    <property type="entry name" value="Msy1/2-like"/>
</dbReference>
<evidence type="ECO:0000256" key="6">
    <source>
        <dbReference type="ARBA" id="ARBA00023136"/>
    </source>
</evidence>
<keyword evidence="3 10" id="KW-0812">Transmembrane</keyword>
<dbReference type="PIRSF" id="PIRSF017209">
    <property type="entry name" value="Memb_At2g17000_prd"/>
    <property type="match status" value="1"/>
</dbReference>
<evidence type="ECO:0000259" key="11">
    <source>
        <dbReference type="Pfam" id="PF00924"/>
    </source>
</evidence>